<dbReference type="Pfam" id="PF00486">
    <property type="entry name" value="Trans_reg_C"/>
    <property type="match status" value="1"/>
</dbReference>
<evidence type="ECO:0000259" key="8">
    <source>
        <dbReference type="PROSITE" id="PS50110"/>
    </source>
</evidence>
<evidence type="ECO:0000313" key="10">
    <source>
        <dbReference type="EMBL" id="SDL99816.1"/>
    </source>
</evidence>
<evidence type="ECO:0000256" key="2">
    <source>
        <dbReference type="ARBA" id="ARBA00023012"/>
    </source>
</evidence>
<keyword evidence="2" id="KW-0902">Two-component regulatory system</keyword>
<dbReference type="GO" id="GO:0000976">
    <property type="term" value="F:transcription cis-regulatory region binding"/>
    <property type="evidence" value="ECO:0007669"/>
    <property type="project" value="TreeGrafter"/>
</dbReference>
<dbReference type="Proteomes" id="UP000198901">
    <property type="component" value="Unassembled WGS sequence"/>
</dbReference>
<organism evidence="10 11">
    <name type="scientific">Siphonobacter aquaeclarae</name>
    <dbReference type="NCBI Taxonomy" id="563176"/>
    <lineage>
        <taxon>Bacteria</taxon>
        <taxon>Pseudomonadati</taxon>
        <taxon>Bacteroidota</taxon>
        <taxon>Cytophagia</taxon>
        <taxon>Cytophagales</taxon>
        <taxon>Cytophagaceae</taxon>
        <taxon>Siphonobacter</taxon>
    </lineage>
</organism>
<dbReference type="PROSITE" id="PS51755">
    <property type="entry name" value="OMPR_PHOB"/>
    <property type="match status" value="1"/>
</dbReference>
<dbReference type="PANTHER" id="PTHR48111">
    <property type="entry name" value="REGULATOR OF RPOS"/>
    <property type="match status" value="1"/>
</dbReference>
<dbReference type="Gene3D" id="3.40.50.2300">
    <property type="match status" value="1"/>
</dbReference>
<dbReference type="GO" id="GO:0006355">
    <property type="term" value="P:regulation of DNA-templated transcription"/>
    <property type="evidence" value="ECO:0007669"/>
    <property type="project" value="InterPro"/>
</dbReference>
<feature type="domain" description="Response regulatory" evidence="8">
    <location>
        <begin position="2"/>
        <end position="116"/>
    </location>
</feature>
<evidence type="ECO:0000256" key="3">
    <source>
        <dbReference type="ARBA" id="ARBA00023015"/>
    </source>
</evidence>
<keyword evidence="5" id="KW-0804">Transcription</keyword>
<dbReference type="SUPFAM" id="SSF52172">
    <property type="entry name" value="CheY-like"/>
    <property type="match status" value="1"/>
</dbReference>
<dbReference type="STRING" id="563176.SAMN04488090_2236"/>
<dbReference type="PANTHER" id="PTHR48111:SF22">
    <property type="entry name" value="REGULATOR OF RPOS"/>
    <property type="match status" value="1"/>
</dbReference>
<dbReference type="AlphaFoldDB" id="A0A1G9PLY0"/>
<evidence type="ECO:0000256" key="1">
    <source>
        <dbReference type="ARBA" id="ARBA00022553"/>
    </source>
</evidence>
<evidence type="ECO:0000256" key="6">
    <source>
        <dbReference type="PROSITE-ProRule" id="PRU00169"/>
    </source>
</evidence>
<gene>
    <name evidence="10" type="ORF">SAMN04488090_2236</name>
</gene>
<dbReference type="Gene3D" id="1.10.10.10">
    <property type="entry name" value="Winged helix-like DNA-binding domain superfamily/Winged helix DNA-binding domain"/>
    <property type="match status" value="1"/>
</dbReference>
<dbReference type="InterPro" id="IPR001867">
    <property type="entry name" value="OmpR/PhoB-type_DNA-bd"/>
</dbReference>
<dbReference type="InterPro" id="IPR011006">
    <property type="entry name" value="CheY-like_superfamily"/>
</dbReference>
<feature type="modified residue" description="4-aspartylphosphate" evidence="6">
    <location>
        <position position="51"/>
    </location>
</feature>
<protein>
    <submittedName>
        <fullName evidence="10">DNA-binding response regulator, OmpR family, contains REC and winged-helix (WHTH) domain</fullName>
    </submittedName>
</protein>
<dbReference type="Pfam" id="PF00072">
    <property type="entry name" value="Response_reg"/>
    <property type="match status" value="1"/>
</dbReference>
<dbReference type="PROSITE" id="PS50110">
    <property type="entry name" value="RESPONSE_REGULATORY"/>
    <property type="match status" value="1"/>
</dbReference>
<sequence>MKILLVEDEKLLSDSIRSALVQEGFSVDTALSFREARDKLVDKIYDVVVLDLNLPGGLGFDLFGYIRDMESHPGVLIISVRDSLDDKLRGLNLGADDYLVKPFHLDELTARIRSIIRRRYPTDADELVFYNLSYDMTSGQVKVNGTEMHLTHSQSQILYYLLINKNRTVSKESLSDYVLKDDIDMVDSFDYIYTHIKNLRQKLRKEGSEVSIVTVYGMGYSLKKMDGN</sequence>
<dbReference type="InterPro" id="IPR036388">
    <property type="entry name" value="WH-like_DNA-bd_sf"/>
</dbReference>
<evidence type="ECO:0000256" key="4">
    <source>
        <dbReference type="ARBA" id="ARBA00023125"/>
    </source>
</evidence>
<dbReference type="GO" id="GO:0032993">
    <property type="term" value="C:protein-DNA complex"/>
    <property type="evidence" value="ECO:0007669"/>
    <property type="project" value="TreeGrafter"/>
</dbReference>
<evidence type="ECO:0000313" key="11">
    <source>
        <dbReference type="Proteomes" id="UP000198901"/>
    </source>
</evidence>
<keyword evidence="1 6" id="KW-0597">Phosphoprotein</keyword>
<keyword evidence="4 7" id="KW-0238">DNA-binding</keyword>
<keyword evidence="11" id="KW-1185">Reference proteome</keyword>
<dbReference type="EMBL" id="FNGS01000004">
    <property type="protein sequence ID" value="SDL99816.1"/>
    <property type="molecule type" value="Genomic_DNA"/>
</dbReference>
<dbReference type="GO" id="GO:0005829">
    <property type="term" value="C:cytosol"/>
    <property type="evidence" value="ECO:0007669"/>
    <property type="project" value="TreeGrafter"/>
</dbReference>
<feature type="DNA-binding region" description="OmpR/PhoB-type" evidence="7">
    <location>
        <begin position="124"/>
        <end position="224"/>
    </location>
</feature>
<dbReference type="InterPro" id="IPR001789">
    <property type="entry name" value="Sig_transdc_resp-reg_receiver"/>
</dbReference>
<reference evidence="10 11" key="1">
    <citation type="submission" date="2016-10" db="EMBL/GenBank/DDBJ databases">
        <authorList>
            <person name="de Groot N.N."/>
        </authorList>
    </citation>
    <scope>NUCLEOTIDE SEQUENCE [LARGE SCALE GENOMIC DNA]</scope>
    <source>
        <strain evidence="10 11">DSM 21668</strain>
    </source>
</reference>
<dbReference type="Gene3D" id="6.10.250.690">
    <property type="match status" value="1"/>
</dbReference>
<evidence type="ECO:0000256" key="5">
    <source>
        <dbReference type="ARBA" id="ARBA00023163"/>
    </source>
</evidence>
<proteinExistence type="predicted"/>
<dbReference type="SMART" id="SM00862">
    <property type="entry name" value="Trans_reg_C"/>
    <property type="match status" value="1"/>
</dbReference>
<evidence type="ECO:0000259" key="9">
    <source>
        <dbReference type="PROSITE" id="PS51755"/>
    </source>
</evidence>
<feature type="domain" description="OmpR/PhoB-type" evidence="9">
    <location>
        <begin position="124"/>
        <end position="224"/>
    </location>
</feature>
<dbReference type="GO" id="GO:0000156">
    <property type="term" value="F:phosphorelay response regulator activity"/>
    <property type="evidence" value="ECO:0007669"/>
    <property type="project" value="TreeGrafter"/>
</dbReference>
<keyword evidence="3" id="KW-0805">Transcription regulation</keyword>
<name>A0A1G9PLY0_9BACT</name>
<accession>A0A1G9PLY0</accession>
<dbReference type="SMART" id="SM00448">
    <property type="entry name" value="REC"/>
    <property type="match status" value="1"/>
</dbReference>
<dbReference type="OrthoDB" id="9790442at2"/>
<dbReference type="RefSeq" id="WP_093201799.1">
    <property type="nucleotide sequence ID" value="NZ_FNGS01000004.1"/>
</dbReference>
<dbReference type="InterPro" id="IPR039420">
    <property type="entry name" value="WalR-like"/>
</dbReference>
<evidence type="ECO:0000256" key="7">
    <source>
        <dbReference type="PROSITE-ProRule" id="PRU01091"/>
    </source>
</evidence>
<dbReference type="CDD" id="cd00383">
    <property type="entry name" value="trans_reg_C"/>
    <property type="match status" value="1"/>
</dbReference>